<evidence type="ECO:0000259" key="3">
    <source>
        <dbReference type="Pfam" id="PF05368"/>
    </source>
</evidence>
<gene>
    <name evidence="4" type="ORF">GCM10009741_36940</name>
</gene>
<comment type="caution">
    <text evidence="4">The sequence shown here is derived from an EMBL/GenBank/DDBJ whole genome shotgun (WGS) entry which is preliminary data.</text>
</comment>
<keyword evidence="5" id="KW-1185">Reference proteome</keyword>
<dbReference type="InterPro" id="IPR008030">
    <property type="entry name" value="NmrA-like"/>
</dbReference>
<evidence type="ECO:0000256" key="1">
    <source>
        <dbReference type="ARBA" id="ARBA00006328"/>
    </source>
</evidence>
<name>A0ABN2B201_9ACTN</name>
<dbReference type="EMBL" id="BAAANC010000002">
    <property type="protein sequence ID" value="GAA1531373.1"/>
    <property type="molecule type" value="Genomic_DNA"/>
</dbReference>
<evidence type="ECO:0000256" key="2">
    <source>
        <dbReference type="ARBA" id="ARBA00022857"/>
    </source>
</evidence>
<evidence type="ECO:0000313" key="4">
    <source>
        <dbReference type="EMBL" id="GAA1531373.1"/>
    </source>
</evidence>
<dbReference type="Pfam" id="PF05368">
    <property type="entry name" value="NmrA"/>
    <property type="match status" value="1"/>
</dbReference>
<dbReference type="Proteomes" id="UP001500363">
    <property type="component" value="Unassembled WGS sequence"/>
</dbReference>
<dbReference type="Gene3D" id="3.90.25.10">
    <property type="entry name" value="UDP-galactose 4-epimerase, domain 1"/>
    <property type="match status" value="1"/>
</dbReference>
<accession>A0ABN2B201</accession>
<protein>
    <recommendedName>
        <fullName evidence="3">NmrA-like domain-containing protein</fullName>
    </recommendedName>
</protein>
<dbReference type="PANTHER" id="PTHR42748:SF7">
    <property type="entry name" value="NMRA LIKE REDOX SENSOR 1-RELATED"/>
    <property type="match status" value="1"/>
</dbReference>
<comment type="similarity">
    <text evidence="1">Belongs to the NmrA-type oxidoreductase family.</text>
</comment>
<dbReference type="PANTHER" id="PTHR42748">
    <property type="entry name" value="NITROGEN METABOLITE REPRESSION PROTEIN NMRA FAMILY MEMBER"/>
    <property type="match status" value="1"/>
</dbReference>
<organism evidence="4 5">
    <name type="scientific">Kribbella lupini</name>
    <dbReference type="NCBI Taxonomy" id="291602"/>
    <lineage>
        <taxon>Bacteria</taxon>
        <taxon>Bacillati</taxon>
        <taxon>Actinomycetota</taxon>
        <taxon>Actinomycetes</taxon>
        <taxon>Propionibacteriales</taxon>
        <taxon>Kribbellaceae</taxon>
        <taxon>Kribbella</taxon>
    </lineage>
</organism>
<reference evidence="4 5" key="1">
    <citation type="journal article" date="2019" name="Int. J. Syst. Evol. Microbiol.">
        <title>The Global Catalogue of Microorganisms (GCM) 10K type strain sequencing project: providing services to taxonomists for standard genome sequencing and annotation.</title>
        <authorList>
            <consortium name="The Broad Institute Genomics Platform"/>
            <consortium name="The Broad Institute Genome Sequencing Center for Infectious Disease"/>
            <person name="Wu L."/>
            <person name="Ma J."/>
        </authorList>
    </citation>
    <scope>NUCLEOTIDE SEQUENCE [LARGE SCALE GENOMIC DNA]</scope>
    <source>
        <strain evidence="4 5">JCM 14303</strain>
    </source>
</reference>
<proteinExistence type="inferred from homology"/>
<evidence type="ECO:0000313" key="5">
    <source>
        <dbReference type="Proteomes" id="UP001500363"/>
    </source>
</evidence>
<sequence>MHSSVAGIGAFVEEAAVGRGEAWGDPHYWHSKAAVGLALPDAGFRSWTEFRPAFFTSNLVRPSIWFENLTGEAVVTAIDADKPLAVFAPEDIGTAVAAALADPVRFHEQVVELAGELLSLKEMAAALTAAGEPTHVETVTAEQGKARGMLPQLMDNQVGMNDRASTADPSFAAAYDIPLTSFADWARKHYS</sequence>
<dbReference type="InterPro" id="IPR051164">
    <property type="entry name" value="NmrA-like_oxidored"/>
</dbReference>
<dbReference type="SUPFAM" id="SSF51735">
    <property type="entry name" value="NAD(P)-binding Rossmann-fold domains"/>
    <property type="match status" value="1"/>
</dbReference>
<dbReference type="InterPro" id="IPR036291">
    <property type="entry name" value="NAD(P)-bd_dom_sf"/>
</dbReference>
<feature type="domain" description="NmrA-like" evidence="3">
    <location>
        <begin position="26"/>
        <end position="146"/>
    </location>
</feature>
<dbReference type="Gene3D" id="3.40.50.720">
    <property type="entry name" value="NAD(P)-binding Rossmann-like Domain"/>
    <property type="match status" value="1"/>
</dbReference>
<keyword evidence="2" id="KW-0521">NADP</keyword>